<evidence type="ECO:0000313" key="9">
    <source>
        <dbReference type="EMBL" id="MXP15592.1"/>
    </source>
</evidence>
<dbReference type="Pfam" id="PF07536">
    <property type="entry name" value="HWE_HK"/>
    <property type="match status" value="1"/>
</dbReference>
<gene>
    <name evidence="9" type="ORF">GRI44_12600</name>
</gene>
<dbReference type="EMBL" id="WTYU01000002">
    <property type="protein sequence ID" value="MXP15592.1"/>
    <property type="molecule type" value="Genomic_DNA"/>
</dbReference>
<dbReference type="InterPro" id="IPR011102">
    <property type="entry name" value="Sig_transdc_His_kinase_HWE"/>
</dbReference>
<dbReference type="Gene3D" id="3.30.565.10">
    <property type="entry name" value="Histidine kinase-like ATPase, C-terminal domain"/>
    <property type="match status" value="1"/>
</dbReference>
<organism evidence="9 10">
    <name type="scientific">Allopontixanthobacter confluentis</name>
    <dbReference type="NCBI Taxonomy" id="1849021"/>
    <lineage>
        <taxon>Bacteria</taxon>
        <taxon>Pseudomonadati</taxon>
        <taxon>Pseudomonadota</taxon>
        <taxon>Alphaproteobacteria</taxon>
        <taxon>Sphingomonadales</taxon>
        <taxon>Erythrobacteraceae</taxon>
        <taxon>Allopontixanthobacter</taxon>
    </lineage>
</organism>
<evidence type="ECO:0000313" key="10">
    <source>
        <dbReference type="Proteomes" id="UP000473531"/>
    </source>
</evidence>
<comment type="catalytic activity">
    <reaction evidence="1">
        <text>ATP + protein L-histidine = ADP + protein N-phospho-L-histidine.</text>
        <dbReference type="EC" id="2.7.13.3"/>
    </reaction>
</comment>
<dbReference type="GO" id="GO:0004673">
    <property type="term" value="F:protein histidine kinase activity"/>
    <property type="evidence" value="ECO:0007669"/>
    <property type="project" value="UniProtKB-EC"/>
</dbReference>
<evidence type="ECO:0000256" key="7">
    <source>
        <dbReference type="ARBA" id="ARBA00022840"/>
    </source>
</evidence>
<proteinExistence type="predicted"/>
<keyword evidence="3" id="KW-0597">Phosphoprotein</keyword>
<dbReference type="AlphaFoldDB" id="A0A6L7GHS3"/>
<evidence type="ECO:0000256" key="3">
    <source>
        <dbReference type="ARBA" id="ARBA00022553"/>
    </source>
</evidence>
<keyword evidence="10" id="KW-1185">Reference proteome</keyword>
<dbReference type="OrthoDB" id="136506at2"/>
<evidence type="ECO:0000256" key="4">
    <source>
        <dbReference type="ARBA" id="ARBA00022679"/>
    </source>
</evidence>
<keyword evidence="7" id="KW-0067">ATP-binding</keyword>
<accession>A0A6L7GHS3</accession>
<keyword evidence="4" id="KW-0808">Transferase</keyword>
<reference evidence="9 10" key="1">
    <citation type="submission" date="2019-12" db="EMBL/GenBank/DDBJ databases">
        <title>Genomic-based taxomic classification of the family Erythrobacteraceae.</title>
        <authorList>
            <person name="Xu L."/>
        </authorList>
    </citation>
    <scope>NUCLEOTIDE SEQUENCE [LARGE SCALE GENOMIC DNA]</scope>
    <source>
        <strain evidence="9 10">KCTC 52259</strain>
    </source>
</reference>
<evidence type="ECO:0000259" key="8">
    <source>
        <dbReference type="SMART" id="SM00911"/>
    </source>
</evidence>
<keyword evidence="6" id="KW-0418">Kinase</keyword>
<dbReference type="Proteomes" id="UP000473531">
    <property type="component" value="Unassembled WGS sequence"/>
</dbReference>
<dbReference type="PANTHER" id="PTHR41523:SF7">
    <property type="entry name" value="HISTIDINE KINASE"/>
    <property type="match status" value="1"/>
</dbReference>
<dbReference type="SMART" id="SM00911">
    <property type="entry name" value="HWE_HK"/>
    <property type="match status" value="1"/>
</dbReference>
<dbReference type="InterPro" id="IPR035965">
    <property type="entry name" value="PAS-like_dom_sf"/>
</dbReference>
<dbReference type="InterPro" id="IPR000014">
    <property type="entry name" value="PAS"/>
</dbReference>
<dbReference type="RefSeq" id="WP_160602089.1">
    <property type="nucleotide sequence ID" value="NZ_WTYU01000002.1"/>
</dbReference>
<evidence type="ECO:0000256" key="5">
    <source>
        <dbReference type="ARBA" id="ARBA00022741"/>
    </source>
</evidence>
<dbReference type="SUPFAM" id="SSF55785">
    <property type="entry name" value="PYP-like sensor domain (PAS domain)"/>
    <property type="match status" value="1"/>
</dbReference>
<name>A0A6L7GHS3_9SPHN</name>
<dbReference type="InterPro" id="IPR036890">
    <property type="entry name" value="HATPase_C_sf"/>
</dbReference>
<feature type="domain" description="Signal transduction histidine kinase HWE region" evidence="8">
    <location>
        <begin position="175"/>
        <end position="254"/>
    </location>
</feature>
<dbReference type="Pfam" id="PF13426">
    <property type="entry name" value="PAS_9"/>
    <property type="match status" value="1"/>
</dbReference>
<dbReference type="EC" id="2.7.13.3" evidence="2"/>
<dbReference type="GO" id="GO:0005524">
    <property type="term" value="F:ATP binding"/>
    <property type="evidence" value="ECO:0007669"/>
    <property type="project" value="UniProtKB-KW"/>
</dbReference>
<evidence type="ECO:0000256" key="6">
    <source>
        <dbReference type="ARBA" id="ARBA00022777"/>
    </source>
</evidence>
<evidence type="ECO:0000256" key="1">
    <source>
        <dbReference type="ARBA" id="ARBA00000085"/>
    </source>
</evidence>
<protein>
    <recommendedName>
        <fullName evidence="2">histidine kinase</fullName>
        <ecNumber evidence="2">2.7.13.3</ecNumber>
    </recommendedName>
</protein>
<dbReference type="PANTHER" id="PTHR41523">
    <property type="entry name" value="TWO-COMPONENT SYSTEM SENSOR PROTEIN"/>
    <property type="match status" value="1"/>
</dbReference>
<dbReference type="NCBIfam" id="TIGR00229">
    <property type="entry name" value="sensory_box"/>
    <property type="match status" value="1"/>
</dbReference>
<dbReference type="Gene3D" id="3.30.450.20">
    <property type="entry name" value="PAS domain"/>
    <property type="match status" value="1"/>
</dbReference>
<keyword evidence="5" id="KW-0547">Nucleotide-binding</keyword>
<evidence type="ECO:0000256" key="2">
    <source>
        <dbReference type="ARBA" id="ARBA00012438"/>
    </source>
</evidence>
<comment type="caution">
    <text evidence="9">The sequence shown here is derived from an EMBL/GenBank/DDBJ whole genome shotgun (WGS) entry which is preliminary data.</text>
</comment>
<sequence length="364" mass="40594">MTQDSPTNYEDEILKLQARLAELSEEKERSTDKQRKNVQRINMLEAVLETVPVGVVMADETGQIIHGNSQVVEMLRHPVYNSADVNEYEQWVSYHADGTRVKNHEYPLSQVIVGNLERAELDVHYQRGDGTRFWMRIIGKMVVDAEGNKIGATVALLDIDKQVRLTETQNLLIKELDHRVKNAFSVVKSIVSQTLRRENVPAQMRETLDERLNAYAAAHARLVNMTWEKALLSDVAEETAGRIGADRVTTSGPLVLLPSREALAASMAFYELGTNAVKYGSLSVPGGKVDLSWEVTGEGPDRILAIDWKESGGPQPQAPTRKGFGSFVIDRALSAETKGRVRMDYNKSGFCWNLTMPLPVTSKT</sequence>